<dbReference type="InterPro" id="IPR050900">
    <property type="entry name" value="Transposase_IS3/IS150/IS904"/>
</dbReference>
<feature type="domain" description="Integrase catalytic" evidence="1">
    <location>
        <begin position="61"/>
        <end position="126"/>
    </location>
</feature>
<dbReference type="Pfam" id="PF13276">
    <property type="entry name" value="HTH_21"/>
    <property type="match status" value="1"/>
</dbReference>
<dbReference type="Gene3D" id="3.30.420.10">
    <property type="entry name" value="Ribonuclease H-like superfamily/Ribonuclease H"/>
    <property type="match status" value="1"/>
</dbReference>
<dbReference type="InterPro" id="IPR036397">
    <property type="entry name" value="RNaseH_sf"/>
</dbReference>
<sequence>MGYRELRKKLRREGFNVSDYGVQKLMATLGLVVTQRVAYKVTTKRKHSDAVADNLLNQNFNPVAPNQVWAGDVTYLRTGEGWMYLAIVMDLYSRRIVGWHIDKRMTTDLVSKAMIKPITYANHQRG</sequence>
<dbReference type="InterPro" id="IPR012337">
    <property type="entry name" value="RNaseH-like_sf"/>
</dbReference>
<evidence type="ECO:0000313" key="2">
    <source>
        <dbReference type="EMBL" id="GLX79198.1"/>
    </source>
</evidence>
<protein>
    <recommendedName>
        <fullName evidence="1">Integrase catalytic domain-containing protein</fullName>
    </recommendedName>
</protein>
<organism evidence="2 3">
    <name type="scientific">Thalassotalea insulae</name>
    <dbReference type="NCBI Taxonomy" id="2056778"/>
    <lineage>
        <taxon>Bacteria</taxon>
        <taxon>Pseudomonadati</taxon>
        <taxon>Pseudomonadota</taxon>
        <taxon>Gammaproteobacteria</taxon>
        <taxon>Alteromonadales</taxon>
        <taxon>Colwelliaceae</taxon>
        <taxon>Thalassotalea</taxon>
    </lineage>
</organism>
<proteinExistence type="predicted"/>
<dbReference type="PANTHER" id="PTHR46889">
    <property type="entry name" value="TRANSPOSASE INSF FOR INSERTION SEQUENCE IS3B-RELATED"/>
    <property type="match status" value="1"/>
</dbReference>
<name>A0ABQ6GTE1_9GAMM</name>
<dbReference type="PANTHER" id="PTHR46889:SF4">
    <property type="entry name" value="TRANSPOSASE INSO FOR INSERTION SEQUENCE ELEMENT IS911B-RELATED"/>
    <property type="match status" value="1"/>
</dbReference>
<evidence type="ECO:0000313" key="3">
    <source>
        <dbReference type="Proteomes" id="UP001157186"/>
    </source>
</evidence>
<gene>
    <name evidence="2" type="ORF">tinsulaeT_25380</name>
</gene>
<reference evidence="2 3" key="1">
    <citation type="submission" date="2023-03" db="EMBL/GenBank/DDBJ databases">
        <title>Draft genome sequence of Thalassotalea insulae KCTC 62186T.</title>
        <authorList>
            <person name="Sawabe T."/>
        </authorList>
    </citation>
    <scope>NUCLEOTIDE SEQUENCE [LARGE SCALE GENOMIC DNA]</scope>
    <source>
        <strain evidence="2 3">KCTC 62186</strain>
    </source>
</reference>
<keyword evidence="3" id="KW-1185">Reference proteome</keyword>
<dbReference type="Pfam" id="PF00665">
    <property type="entry name" value="rve"/>
    <property type="match status" value="1"/>
</dbReference>
<comment type="caution">
    <text evidence="2">The sequence shown here is derived from an EMBL/GenBank/DDBJ whole genome shotgun (WGS) entry which is preliminary data.</text>
</comment>
<dbReference type="InterPro" id="IPR001584">
    <property type="entry name" value="Integrase_cat-core"/>
</dbReference>
<dbReference type="SUPFAM" id="SSF53098">
    <property type="entry name" value="Ribonuclease H-like"/>
    <property type="match status" value="1"/>
</dbReference>
<dbReference type="InterPro" id="IPR025948">
    <property type="entry name" value="HTH-like_dom"/>
</dbReference>
<dbReference type="PROSITE" id="PS50994">
    <property type="entry name" value="INTEGRASE"/>
    <property type="match status" value="1"/>
</dbReference>
<evidence type="ECO:0000259" key="1">
    <source>
        <dbReference type="PROSITE" id="PS50994"/>
    </source>
</evidence>
<dbReference type="Proteomes" id="UP001157186">
    <property type="component" value="Unassembled WGS sequence"/>
</dbReference>
<dbReference type="EMBL" id="BSST01000001">
    <property type="protein sequence ID" value="GLX79198.1"/>
    <property type="molecule type" value="Genomic_DNA"/>
</dbReference>
<accession>A0ABQ6GTE1</accession>